<keyword evidence="1" id="KW-1133">Transmembrane helix</keyword>
<feature type="transmembrane region" description="Helical" evidence="1">
    <location>
        <begin position="340"/>
        <end position="359"/>
    </location>
</feature>
<feature type="transmembrane region" description="Helical" evidence="1">
    <location>
        <begin position="12"/>
        <end position="33"/>
    </location>
</feature>
<feature type="transmembrane region" description="Helical" evidence="1">
    <location>
        <begin position="282"/>
        <end position="301"/>
    </location>
</feature>
<evidence type="ECO:0000256" key="1">
    <source>
        <dbReference type="SAM" id="Phobius"/>
    </source>
</evidence>
<accession>A0A839EXI2</accession>
<dbReference type="Proteomes" id="UP000550401">
    <property type="component" value="Unassembled WGS sequence"/>
</dbReference>
<feature type="transmembrane region" description="Helical" evidence="1">
    <location>
        <begin position="115"/>
        <end position="133"/>
    </location>
</feature>
<reference evidence="2 3" key="1">
    <citation type="submission" date="2020-07" db="EMBL/GenBank/DDBJ databases">
        <title>Genomic Encyclopedia of Type Strains, Phase IV (KMG-V): Genome sequencing to study the core and pangenomes of soil and plant-associated prokaryotes.</title>
        <authorList>
            <person name="Whitman W."/>
        </authorList>
    </citation>
    <scope>NUCLEOTIDE SEQUENCE [LARGE SCALE GENOMIC DNA]</scope>
    <source>
        <strain evidence="2 3">RH2WT43</strain>
    </source>
</reference>
<organism evidence="2 3">
    <name type="scientific">Dokdonella fugitiva</name>
    <dbReference type="NCBI Taxonomy" id="328517"/>
    <lineage>
        <taxon>Bacteria</taxon>
        <taxon>Pseudomonadati</taxon>
        <taxon>Pseudomonadota</taxon>
        <taxon>Gammaproteobacteria</taxon>
        <taxon>Lysobacterales</taxon>
        <taxon>Rhodanobacteraceae</taxon>
        <taxon>Dokdonella</taxon>
    </lineage>
</organism>
<dbReference type="AlphaFoldDB" id="A0A839EXI2"/>
<feature type="transmembrane region" description="Helical" evidence="1">
    <location>
        <begin position="371"/>
        <end position="390"/>
    </location>
</feature>
<keyword evidence="1" id="KW-0472">Membrane</keyword>
<proteinExistence type="predicted"/>
<feature type="transmembrane region" description="Helical" evidence="1">
    <location>
        <begin position="313"/>
        <end position="334"/>
    </location>
</feature>
<evidence type="ECO:0000313" key="2">
    <source>
        <dbReference type="EMBL" id="MBA8886462.1"/>
    </source>
</evidence>
<evidence type="ECO:0008006" key="4">
    <source>
        <dbReference type="Google" id="ProtNLM"/>
    </source>
</evidence>
<feature type="transmembrane region" description="Helical" evidence="1">
    <location>
        <begin position="168"/>
        <end position="196"/>
    </location>
</feature>
<feature type="transmembrane region" description="Helical" evidence="1">
    <location>
        <begin position="72"/>
        <end position="94"/>
    </location>
</feature>
<feature type="transmembrane region" description="Helical" evidence="1">
    <location>
        <begin position="139"/>
        <end position="156"/>
    </location>
</feature>
<keyword evidence="1" id="KW-0812">Transmembrane</keyword>
<sequence>MPGRPPRLRDPWRVAAFAFIAVMFAIHACAALNSQGVPDFWRDFYWASAIAHGEAFPLAGPQIYQLLELGPWWFYLLALPIRLGTGSAGTMVFIQLLAASKYPLAWRLGTRAMDARFGFACTVSIAVAGWSTAGLVFPSHIALIEATLLLLAAASWRCSSVLSSRNVVLYGLACAACIHAHPTTITFVVASGAFLLWRHRSWAAFARLALAAAIVALSLLPPWLDRDMVTEHALKPLSGYLGGDVGVGLLHRIPTVAYGVLAVGAWWGLLLMTPLPLAVAQAAWWSYCACLVFAAGGYAWLARAASASPDARLRIAGGLAFVAFLAQVAFVVSLRPITPVWMVPSCVLPLALAIAVGWYGWIGRPGATRRLGGLVLGIYAAIVVAPYLLFLHDIRALRQMPNTNPYFNAGDYSDTFVTTPVPFYPVRRIDRVARVLCEPATLHARLAAVVEATFATPVRDACGRWPELRFGGIEGDRHLAGLPAHAARASGVAPARVVAGMALYERVRAIAPDQGGRAARARRLQIDPDSAAGPPRPTVFVFDAEAGDAVVLTNRLPMAAPMTVDAVLAGGQPARLADDDGSSRVYACTACADGASVHWRIDLQAVAGNLDLVVLER</sequence>
<feature type="transmembrane region" description="Helical" evidence="1">
    <location>
        <begin position="202"/>
        <end position="224"/>
    </location>
</feature>
<comment type="caution">
    <text evidence="2">The sequence shown here is derived from an EMBL/GenBank/DDBJ whole genome shotgun (WGS) entry which is preliminary data.</text>
</comment>
<keyword evidence="3" id="KW-1185">Reference proteome</keyword>
<name>A0A839EXI2_9GAMM</name>
<gene>
    <name evidence="2" type="ORF">FHW12_000653</name>
</gene>
<feature type="transmembrane region" description="Helical" evidence="1">
    <location>
        <begin position="245"/>
        <end position="270"/>
    </location>
</feature>
<dbReference type="EMBL" id="JACGXL010000001">
    <property type="protein sequence ID" value="MBA8886462.1"/>
    <property type="molecule type" value="Genomic_DNA"/>
</dbReference>
<evidence type="ECO:0000313" key="3">
    <source>
        <dbReference type="Proteomes" id="UP000550401"/>
    </source>
</evidence>
<dbReference type="RefSeq" id="WP_182529542.1">
    <property type="nucleotide sequence ID" value="NZ_JACGXL010000001.1"/>
</dbReference>
<protein>
    <recommendedName>
        <fullName evidence="4">4-amino-4-deoxy-L-arabinose transferase-like glycosyltransferase</fullName>
    </recommendedName>
</protein>